<dbReference type="EMBL" id="WTVH01000022">
    <property type="protein sequence ID" value="NMF94056.1"/>
    <property type="molecule type" value="Genomic_DNA"/>
</dbReference>
<organism evidence="9 10">
    <name type="scientific">Aromatoleum buckelii</name>
    <dbReference type="NCBI Taxonomy" id="200254"/>
    <lineage>
        <taxon>Bacteria</taxon>
        <taxon>Pseudomonadati</taxon>
        <taxon>Pseudomonadota</taxon>
        <taxon>Betaproteobacteria</taxon>
        <taxon>Rhodocyclales</taxon>
        <taxon>Rhodocyclaceae</taxon>
        <taxon>Aromatoleum</taxon>
    </lineage>
</organism>
<dbReference type="SMART" id="SM00900">
    <property type="entry name" value="FMN_bind"/>
    <property type="match status" value="1"/>
</dbReference>
<reference evidence="9" key="1">
    <citation type="submission" date="2019-12" db="EMBL/GenBank/DDBJ databases">
        <title>Comparative genomics gives insights into the taxonomy of the Azoarcus-Aromatoleum group and reveals separate origins of nif in the plant-associated Azoarcus and non-plant-associated Aromatoleum sub-groups.</title>
        <authorList>
            <person name="Lafos M."/>
            <person name="Maluk M."/>
            <person name="Batista M."/>
            <person name="Junghare M."/>
            <person name="Carmona M."/>
            <person name="Faoro H."/>
            <person name="Cruz L.M."/>
            <person name="Battistoni F."/>
            <person name="De Souza E."/>
            <person name="Pedrosa F."/>
            <person name="Chen W.-M."/>
            <person name="Poole P.S."/>
            <person name="Dixon R.A."/>
            <person name="James E.K."/>
        </authorList>
    </citation>
    <scope>NUCLEOTIDE SEQUENCE</scope>
    <source>
        <strain evidence="9">U120</strain>
    </source>
</reference>
<evidence type="ECO:0000256" key="1">
    <source>
        <dbReference type="ARBA" id="ARBA00022448"/>
    </source>
</evidence>
<protein>
    <recommendedName>
        <fullName evidence="6">Ion-translocating oxidoreductase complex subunit G</fullName>
        <ecNumber evidence="6">7.-.-.-</ecNumber>
    </recommendedName>
    <alternativeName>
        <fullName evidence="6">Rnf electron transport complex subunit G</fullName>
    </alternativeName>
</protein>
<evidence type="ECO:0000256" key="3">
    <source>
        <dbReference type="ARBA" id="ARBA00022630"/>
    </source>
</evidence>
<keyword evidence="6" id="KW-1278">Translocase</keyword>
<evidence type="ECO:0000256" key="6">
    <source>
        <dbReference type="HAMAP-Rule" id="MF_00479"/>
    </source>
</evidence>
<evidence type="ECO:0000256" key="4">
    <source>
        <dbReference type="ARBA" id="ARBA00022643"/>
    </source>
</evidence>
<keyword evidence="10" id="KW-1185">Reference proteome</keyword>
<gene>
    <name evidence="6" type="primary">rnfG</name>
    <name evidence="9" type="ORF">GO608_12040</name>
</gene>
<dbReference type="RefSeq" id="WP_169199295.1">
    <property type="nucleotide sequence ID" value="NZ_WTVH02000008.1"/>
</dbReference>
<keyword evidence="5 6" id="KW-0249">Electron transport</keyword>
<keyword evidence="1 6" id="KW-0813">Transport</keyword>
<dbReference type="PIRSF" id="PIRSF006091">
    <property type="entry name" value="E_trnsport_RnfG"/>
    <property type="match status" value="1"/>
</dbReference>
<keyword evidence="6 7" id="KW-0472">Membrane</keyword>
<sequence>MSGTERAPAFDALRETLPYQPVLLGAIALLAGTALAWAFDATKVPIAAAEEKDMRLTLAQVLPRGFADNDLLRDVVELDGPKGKVTVHLAKHAGMPVGAVFKTAERGYAGDVTVLMAVDARGTVLGVRVLKHTETPGLGDKIETAKSRWIDGFAGKSLADPAPAKWGVNKDGGVFDAFAGATITPRAVVKAVKGGLDFFAAHRSDILGDKP</sequence>
<dbReference type="NCBIfam" id="TIGR01947">
    <property type="entry name" value="rnfG"/>
    <property type="match status" value="1"/>
</dbReference>
<keyword evidence="2 6" id="KW-0597">Phosphoprotein</keyword>
<keyword evidence="4 6" id="KW-0288">FMN</keyword>
<name>A0ABX1N482_9RHOO</name>
<evidence type="ECO:0000256" key="7">
    <source>
        <dbReference type="SAM" id="Phobius"/>
    </source>
</evidence>
<keyword evidence="6" id="KW-0997">Cell inner membrane</keyword>
<comment type="cofactor">
    <cofactor evidence="6">
        <name>FMN</name>
        <dbReference type="ChEBI" id="CHEBI:58210"/>
    </cofactor>
</comment>
<comment type="subcellular location">
    <subcellularLocation>
        <location evidence="6">Cell inner membrane</location>
        <topology evidence="6">Single-pass membrane protein</topology>
    </subcellularLocation>
</comment>
<dbReference type="EC" id="7.-.-.-" evidence="6"/>
<keyword evidence="6" id="KW-1003">Cell membrane</keyword>
<proteinExistence type="inferred from homology"/>
<evidence type="ECO:0000256" key="2">
    <source>
        <dbReference type="ARBA" id="ARBA00022553"/>
    </source>
</evidence>
<dbReference type="InterPro" id="IPR010209">
    <property type="entry name" value="Ion_transpt_RnfG/RsxG"/>
</dbReference>
<evidence type="ECO:0000313" key="10">
    <source>
        <dbReference type="Proteomes" id="UP000601990"/>
    </source>
</evidence>
<dbReference type="PANTHER" id="PTHR36118">
    <property type="entry name" value="ION-TRANSLOCATING OXIDOREDUCTASE COMPLEX SUBUNIT G"/>
    <property type="match status" value="1"/>
</dbReference>
<keyword evidence="6 7" id="KW-0812">Transmembrane</keyword>
<dbReference type="Proteomes" id="UP000601990">
    <property type="component" value="Unassembled WGS sequence"/>
</dbReference>
<comment type="similarity">
    <text evidence="6">Belongs to the RnfG family.</text>
</comment>
<dbReference type="Pfam" id="PF04205">
    <property type="entry name" value="FMN_bind"/>
    <property type="match status" value="1"/>
</dbReference>
<comment type="subunit">
    <text evidence="6">The complex is composed of six subunits: RnfA, RnfB, RnfC, RnfD, RnfE and RnfG.</text>
</comment>
<accession>A0ABX1N482</accession>
<comment type="function">
    <text evidence="6">Part of a membrane-bound complex that couples electron transfer with translocation of ions across the membrane.</text>
</comment>
<keyword evidence="6 7" id="KW-1133">Transmembrane helix</keyword>
<comment type="caution">
    <text evidence="9">The sequence shown here is derived from an EMBL/GenBank/DDBJ whole genome shotgun (WGS) entry which is preliminary data.</text>
</comment>
<dbReference type="HAMAP" id="MF_00479">
    <property type="entry name" value="RsxG_RnfG"/>
    <property type="match status" value="1"/>
</dbReference>
<dbReference type="InterPro" id="IPR007329">
    <property type="entry name" value="FMN-bd"/>
</dbReference>
<evidence type="ECO:0000256" key="5">
    <source>
        <dbReference type="ARBA" id="ARBA00022982"/>
    </source>
</evidence>
<evidence type="ECO:0000313" key="9">
    <source>
        <dbReference type="EMBL" id="NMF94056.1"/>
    </source>
</evidence>
<feature type="transmembrane region" description="Helical" evidence="7">
    <location>
        <begin position="21"/>
        <end position="39"/>
    </location>
</feature>
<evidence type="ECO:0000259" key="8">
    <source>
        <dbReference type="SMART" id="SM00900"/>
    </source>
</evidence>
<keyword evidence="3 6" id="KW-0285">Flavoprotein</keyword>
<feature type="modified residue" description="FMN phosphoryl threonine" evidence="6">
    <location>
        <position position="182"/>
    </location>
</feature>
<dbReference type="PANTHER" id="PTHR36118:SF1">
    <property type="entry name" value="ION-TRANSLOCATING OXIDOREDUCTASE COMPLEX SUBUNIT G"/>
    <property type="match status" value="1"/>
</dbReference>
<feature type="domain" description="FMN-binding" evidence="8">
    <location>
        <begin position="107"/>
        <end position="199"/>
    </location>
</feature>